<dbReference type="GO" id="GO:0071949">
    <property type="term" value="F:FAD binding"/>
    <property type="evidence" value="ECO:0007669"/>
    <property type="project" value="InterPro"/>
</dbReference>
<evidence type="ECO:0000259" key="1">
    <source>
        <dbReference type="Pfam" id="PF00724"/>
    </source>
</evidence>
<dbReference type="PANTHER" id="PTHR43303">
    <property type="entry name" value="NADPH DEHYDROGENASE C23G7.10C-RELATED"/>
    <property type="match status" value="1"/>
</dbReference>
<dbReference type="RefSeq" id="WP_312868116.1">
    <property type="nucleotide sequence ID" value="NZ_WMBA01000029.1"/>
</dbReference>
<sequence>MKVVVLGGGPAGLYAAIQLRKSGHEVVVLERNAPDATFGWGVVFSEETLGSLRDADPPTYVRIRDSFARWAEVDIRFRGRTIRSRGHVFSAIARKRLLAILQERARELGASLRFETEVDGPAGVEADLVVAADGANSRSRAQLDFGARTRPQGGKYVWFGTDLVLDAFTFAFRETEHGLFQAHAYPFDGHTSTWIVECAEDVWRAAGLDHLDEAGNIAFCQELFRAELAGHRVLSNRSLWLDFPLVQCDRWHRDNVVLLGDAAHTAHFSIGSGTKLAIEDAIELATALEGAGELDVALTEYESARRPMVERFQQAAADSAGYFLRTARYQRFEPVQFAFNLLTRSGRITHANLTQRDPHLVRALDAFCRLGEPAPPGAVAAPPMFSPLTVGGLRLANRIVVETPDEAGAPEKAATGAGLVLAGPVAIDRAARVSPETPVLSEVDWTVVAAKVREAGARLGVRLTHAGARGATQASSEGVDLPLPPSQSWPLVAASPIPYTPFAPVPSQLNEAELDQVRTAFADAATKTALSEVDLLELDMADGRLLAGFLSPLTNRRTDRWGQDRWAYPLSVLDAVRAAWPAGRPLSVRLTVADRFPGGLTEDEGIRLARAVREHGADLVHVRAGHSVADSRADYRSGHLTALSDRVRTEAGVPTLVSGYLTTPDEVNTAVGAGRADLCVLAPVTLEPVMPG</sequence>
<evidence type="ECO:0000313" key="4">
    <source>
        <dbReference type="Proteomes" id="UP000440096"/>
    </source>
</evidence>
<dbReference type="SUPFAM" id="SSF51905">
    <property type="entry name" value="FAD/NAD(P)-binding domain"/>
    <property type="match status" value="1"/>
</dbReference>
<evidence type="ECO:0000313" key="3">
    <source>
        <dbReference type="EMBL" id="MTD56045.1"/>
    </source>
</evidence>
<dbReference type="Gene3D" id="3.50.50.60">
    <property type="entry name" value="FAD/NAD(P)-binding domain"/>
    <property type="match status" value="1"/>
</dbReference>
<reference evidence="3 4" key="1">
    <citation type="submission" date="2019-11" db="EMBL/GenBank/DDBJ databases">
        <title>Draft genome of Amycolatopsis RM579.</title>
        <authorList>
            <person name="Duangmal K."/>
            <person name="Mingma R."/>
        </authorList>
    </citation>
    <scope>NUCLEOTIDE SEQUENCE [LARGE SCALE GENOMIC DNA]</scope>
    <source>
        <strain evidence="3 4">RM579</strain>
    </source>
</reference>
<feature type="domain" description="FAD-binding" evidence="2">
    <location>
        <begin position="2"/>
        <end position="314"/>
    </location>
</feature>
<accession>A0A6N7YSN9</accession>
<protein>
    <submittedName>
        <fullName evidence="3">NAD(P)-binding protein</fullName>
    </submittedName>
</protein>
<dbReference type="InterPro" id="IPR044152">
    <property type="entry name" value="YqjM-like"/>
</dbReference>
<dbReference type="InterPro" id="IPR002938">
    <property type="entry name" value="FAD-bd"/>
</dbReference>
<dbReference type="Proteomes" id="UP000440096">
    <property type="component" value="Unassembled WGS sequence"/>
</dbReference>
<dbReference type="AlphaFoldDB" id="A0A6N7YSN9"/>
<dbReference type="PRINTS" id="PR00420">
    <property type="entry name" value="RNGMNOXGNASE"/>
</dbReference>
<dbReference type="GO" id="GO:0003959">
    <property type="term" value="F:NADPH dehydrogenase activity"/>
    <property type="evidence" value="ECO:0007669"/>
    <property type="project" value="InterPro"/>
</dbReference>
<comment type="caution">
    <text evidence="3">The sequence shown here is derived from an EMBL/GenBank/DDBJ whole genome shotgun (WGS) entry which is preliminary data.</text>
</comment>
<dbReference type="GO" id="GO:0050661">
    <property type="term" value="F:NADP binding"/>
    <property type="evidence" value="ECO:0007669"/>
    <property type="project" value="InterPro"/>
</dbReference>
<keyword evidence="4" id="KW-1185">Reference proteome</keyword>
<dbReference type="SUPFAM" id="SSF51395">
    <property type="entry name" value="FMN-linked oxidoreductases"/>
    <property type="match status" value="1"/>
</dbReference>
<dbReference type="Pfam" id="PF01494">
    <property type="entry name" value="FAD_binding_3"/>
    <property type="match status" value="1"/>
</dbReference>
<dbReference type="Pfam" id="PF00724">
    <property type="entry name" value="Oxidored_FMN"/>
    <property type="match status" value="1"/>
</dbReference>
<dbReference type="Gene3D" id="3.30.9.20">
    <property type="match status" value="1"/>
</dbReference>
<gene>
    <name evidence="3" type="ORF">GKO32_18985</name>
</gene>
<dbReference type="EMBL" id="WMBA01000029">
    <property type="protein sequence ID" value="MTD56045.1"/>
    <property type="molecule type" value="Genomic_DNA"/>
</dbReference>
<evidence type="ECO:0000259" key="2">
    <source>
        <dbReference type="Pfam" id="PF01494"/>
    </source>
</evidence>
<name>A0A6N7YSN9_9PSEU</name>
<organism evidence="3 4">
    <name type="scientific">Amycolatopsis pithecellobii</name>
    <dbReference type="NCBI Taxonomy" id="664692"/>
    <lineage>
        <taxon>Bacteria</taxon>
        <taxon>Bacillati</taxon>
        <taxon>Actinomycetota</taxon>
        <taxon>Actinomycetes</taxon>
        <taxon>Pseudonocardiales</taxon>
        <taxon>Pseudonocardiaceae</taxon>
        <taxon>Amycolatopsis</taxon>
    </lineage>
</organism>
<dbReference type="InterPro" id="IPR013785">
    <property type="entry name" value="Aldolase_TIM"/>
</dbReference>
<dbReference type="InterPro" id="IPR001155">
    <property type="entry name" value="OxRdtase_FMN_N"/>
</dbReference>
<proteinExistence type="predicted"/>
<feature type="domain" description="NADH:flavin oxidoreductase/NADH oxidase N-terminal" evidence="1">
    <location>
        <begin position="384"/>
        <end position="681"/>
    </location>
</feature>
<dbReference type="Gene3D" id="3.20.20.70">
    <property type="entry name" value="Aldolase class I"/>
    <property type="match status" value="1"/>
</dbReference>
<dbReference type="GO" id="GO:0010181">
    <property type="term" value="F:FMN binding"/>
    <property type="evidence" value="ECO:0007669"/>
    <property type="project" value="InterPro"/>
</dbReference>
<dbReference type="PANTHER" id="PTHR43303:SF3">
    <property type="entry name" value="BLR3436 PROTEIN"/>
    <property type="match status" value="1"/>
</dbReference>
<dbReference type="InterPro" id="IPR036188">
    <property type="entry name" value="FAD/NAD-bd_sf"/>
</dbReference>